<dbReference type="InterPro" id="IPR041805">
    <property type="entry name" value="ASMase/PPN1_MPP"/>
</dbReference>
<dbReference type="PIRSF" id="PIRSF000948">
    <property type="entry name" value="Sphingomy_PDE"/>
    <property type="match status" value="1"/>
</dbReference>
<feature type="disulfide bond" evidence="14">
    <location>
        <begin position="76"/>
        <end position="87"/>
    </location>
</feature>
<evidence type="ECO:0000256" key="15">
    <source>
        <dbReference type="SAM" id="SignalP"/>
    </source>
</evidence>
<dbReference type="CDD" id="cd00842">
    <property type="entry name" value="MPP_ASMase"/>
    <property type="match status" value="1"/>
</dbReference>
<evidence type="ECO:0000256" key="8">
    <source>
        <dbReference type="ARBA" id="ARBA00023157"/>
    </source>
</evidence>
<feature type="disulfide bond" evidence="14">
    <location>
        <begin position="45"/>
        <end position="121"/>
    </location>
</feature>
<feature type="disulfide bond" evidence="14">
    <location>
        <begin position="550"/>
        <end position="564"/>
    </location>
</feature>
<evidence type="ECO:0000256" key="9">
    <source>
        <dbReference type="ARBA" id="ARBA00023180"/>
    </source>
</evidence>
<feature type="disulfide bond" evidence="14">
    <location>
        <begin position="185"/>
        <end position="205"/>
    </location>
</feature>
<evidence type="ECO:0000256" key="6">
    <source>
        <dbReference type="ARBA" id="ARBA00022801"/>
    </source>
</evidence>
<dbReference type="InterPro" id="IPR004843">
    <property type="entry name" value="Calcineurin-like_PHP"/>
</dbReference>
<comment type="subcellular location">
    <subcellularLocation>
        <location evidence="1">Secreted</location>
    </subcellularLocation>
</comment>
<evidence type="ECO:0000256" key="7">
    <source>
        <dbReference type="ARBA" id="ARBA00022833"/>
    </source>
</evidence>
<feature type="disulfide bond" evidence="14">
    <location>
        <begin position="341"/>
        <end position="389"/>
    </location>
</feature>
<proteinExistence type="inferred from homology"/>
<evidence type="ECO:0000313" key="17">
    <source>
        <dbReference type="EMBL" id="KAI6652711.1"/>
    </source>
</evidence>
<keyword evidence="4 13" id="KW-0479">Metal-binding</keyword>
<feature type="binding site" evidence="13">
    <location>
        <position position="381"/>
    </location>
    <ligand>
        <name>Zn(2+)</name>
        <dbReference type="ChEBI" id="CHEBI:29105"/>
        <label>2</label>
    </ligand>
</feature>
<sequence>MNYSLIVFSVIFFSINFVVSRPVLLDGHSYSHNIINNKVDSKLTCELCKAIFAEVQKLAEQGKTEDELAKIITDICIIFQLQDDNVCHLVVPEFRDEVLTVAFTVGLNGDEVCGIILGPTCGIPYDPFNQTWSVKMLNTTKPPIKEMKLPAKGAKQTRILHITDIHYDAMYTEGLSIDCGEPLCCRPPNKPNATYGAHKWGEFKCDLSTILLHNFMQKVVAMKNDYDVIYVTGDLPPHNVWNQSRDDQITAISYVINLFKTMLPNKKVYFAVGNHEGLPVNAFPPVNVKEAHSGQWLRDFLSEKWGNWLPEDTKQTIQQGIFYTTLVKPGLRIISLNMNYCNNRNWWLLINATDPAGQLQWLVRTLQSAEDKGERVHIIGHIPSGGGDCIKTWSWQYFKILLRYENTISAQFMGHTHNDIFTVYFDPNNITRPFSVLFTAGSVTPLTDLNPGFKIFSVDGGYKECSWGVLDFTSYYMDLMQVDRDDKPVWNIQYKASEVYGIQAGYPKYMSDLLTKFTKNDTLFGKYINYRAKSAPHSVCNASCKKSVLCEMRCGRSHDETTFCNLNEKERKYHNIRIQEELTC</sequence>
<dbReference type="InterPro" id="IPR029052">
    <property type="entry name" value="Metallo-depent_PP-like"/>
</dbReference>
<evidence type="ECO:0000256" key="13">
    <source>
        <dbReference type="PIRSR" id="PIRSR000948-1"/>
    </source>
</evidence>
<keyword evidence="3" id="KW-0964">Secreted</keyword>
<keyword evidence="5 15" id="KW-0732">Signal</keyword>
<comment type="caution">
    <text evidence="17">The sequence shown here is derived from an EMBL/GenBank/DDBJ whole genome shotgun (WGS) entry which is preliminary data.</text>
</comment>
<dbReference type="SMART" id="SM00741">
    <property type="entry name" value="SapB"/>
    <property type="match status" value="1"/>
</dbReference>
<evidence type="ECO:0000259" key="16">
    <source>
        <dbReference type="PROSITE" id="PS50015"/>
    </source>
</evidence>
<comment type="catalytic activity">
    <reaction evidence="11">
        <text>a sphingomyelin + H2O = phosphocholine + an N-acylsphing-4-enine + H(+)</text>
        <dbReference type="Rhea" id="RHEA:19253"/>
        <dbReference type="ChEBI" id="CHEBI:15377"/>
        <dbReference type="ChEBI" id="CHEBI:15378"/>
        <dbReference type="ChEBI" id="CHEBI:17636"/>
        <dbReference type="ChEBI" id="CHEBI:52639"/>
        <dbReference type="ChEBI" id="CHEBI:295975"/>
        <dbReference type="EC" id="3.1.4.12"/>
    </reaction>
    <physiologicalReaction direction="left-to-right" evidence="11">
        <dbReference type="Rhea" id="RHEA:19254"/>
    </physiologicalReaction>
</comment>
<gene>
    <name evidence="17" type="ORF">LOD99_4494</name>
</gene>
<dbReference type="Proteomes" id="UP001165289">
    <property type="component" value="Unassembled WGS sequence"/>
</dbReference>
<feature type="binding site" evidence="13">
    <location>
        <position position="415"/>
    </location>
    <ligand>
        <name>Zn(2+)</name>
        <dbReference type="ChEBI" id="CHEBI:29105"/>
        <label>2</label>
    </ligand>
</feature>
<evidence type="ECO:0000256" key="3">
    <source>
        <dbReference type="ARBA" id="ARBA00022525"/>
    </source>
</evidence>
<feature type="disulfide bond" evidence="14">
    <location>
        <begin position="48"/>
        <end position="113"/>
    </location>
</feature>
<dbReference type="Pfam" id="PF19272">
    <property type="entry name" value="ASMase_C"/>
    <property type="match status" value="1"/>
</dbReference>
<dbReference type="SUPFAM" id="SSF56300">
    <property type="entry name" value="Metallo-dependent phosphatases"/>
    <property type="match status" value="1"/>
</dbReference>
<evidence type="ECO:0000256" key="10">
    <source>
        <dbReference type="ARBA" id="ARBA00023295"/>
    </source>
</evidence>
<evidence type="ECO:0000256" key="4">
    <source>
        <dbReference type="ARBA" id="ARBA00022723"/>
    </source>
</evidence>
<dbReference type="PROSITE" id="PS50015">
    <property type="entry name" value="SAP_B"/>
    <property type="match status" value="1"/>
</dbReference>
<dbReference type="GO" id="GO:0005615">
    <property type="term" value="C:extracellular space"/>
    <property type="evidence" value="ECO:0007669"/>
    <property type="project" value="TreeGrafter"/>
</dbReference>
<dbReference type="Gene3D" id="3.60.21.10">
    <property type="match status" value="1"/>
</dbReference>
<dbReference type="SUPFAM" id="SSF47862">
    <property type="entry name" value="Saposin"/>
    <property type="match status" value="1"/>
</dbReference>
<feature type="binding site" evidence="13">
    <location>
        <position position="417"/>
    </location>
    <ligand>
        <name>Zn(2+)</name>
        <dbReference type="ChEBI" id="CHEBI:29105"/>
        <label>1</label>
    </ligand>
</feature>
<feature type="binding site" evidence="13">
    <location>
        <position position="234"/>
    </location>
    <ligand>
        <name>Zn(2+)</name>
        <dbReference type="ChEBI" id="CHEBI:29105"/>
        <label>2</label>
    </ligand>
</feature>
<name>A0AAV7JVN1_9METZ</name>
<dbReference type="GO" id="GO:0006685">
    <property type="term" value="P:sphingomyelin catabolic process"/>
    <property type="evidence" value="ECO:0007669"/>
    <property type="project" value="UniProtKB-UniRule"/>
</dbReference>
<evidence type="ECO:0000313" key="18">
    <source>
        <dbReference type="Proteomes" id="UP001165289"/>
    </source>
</evidence>
<feature type="signal peptide" evidence="15">
    <location>
        <begin position="1"/>
        <end position="20"/>
    </location>
</feature>
<dbReference type="PANTHER" id="PTHR10340">
    <property type="entry name" value="SPHINGOMYELIN PHOSPHODIESTERASE"/>
    <property type="match status" value="1"/>
</dbReference>
<keyword evidence="7 13" id="KW-0862">Zinc</keyword>
<dbReference type="EMBL" id="JAKMXF010000298">
    <property type="protein sequence ID" value="KAI6652711.1"/>
    <property type="molecule type" value="Genomic_DNA"/>
</dbReference>
<comment type="similarity">
    <text evidence="2 12">Belongs to the acid sphingomyelinase family.</text>
</comment>
<feature type="binding site" evidence="13">
    <location>
        <position position="166"/>
    </location>
    <ligand>
        <name>Zn(2+)</name>
        <dbReference type="ChEBI" id="CHEBI:29105"/>
        <label>1</label>
    </ligand>
</feature>
<evidence type="ECO:0000256" key="1">
    <source>
        <dbReference type="ARBA" id="ARBA00004613"/>
    </source>
</evidence>
<dbReference type="InterPro" id="IPR011001">
    <property type="entry name" value="Saposin-like"/>
</dbReference>
<dbReference type="PANTHER" id="PTHR10340:SF34">
    <property type="entry name" value="SPHINGOMYELIN PHOSPHODIESTERASE"/>
    <property type="match status" value="1"/>
</dbReference>
<evidence type="ECO:0000256" key="14">
    <source>
        <dbReference type="PIRSR" id="PIRSR000948-2"/>
    </source>
</evidence>
<keyword evidence="9" id="KW-0325">Glycoprotein</keyword>
<dbReference type="InterPro" id="IPR045473">
    <property type="entry name" value="ASM_C"/>
</dbReference>
<feature type="disulfide bond" evidence="14">
    <location>
        <begin position="540"/>
        <end position="544"/>
    </location>
</feature>
<dbReference type="InterPro" id="IPR008139">
    <property type="entry name" value="SaposinB_dom"/>
</dbReference>
<feature type="binding site" evidence="13">
    <location>
        <position position="164"/>
    </location>
    <ligand>
        <name>Zn(2+)</name>
        <dbReference type="ChEBI" id="CHEBI:29105"/>
        <label>1</label>
    </ligand>
</feature>
<dbReference type="GO" id="GO:0046513">
    <property type="term" value="P:ceramide biosynthetic process"/>
    <property type="evidence" value="ECO:0007669"/>
    <property type="project" value="UniProtKB-ARBA"/>
</dbReference>
<feature type="domain" description="Saposin B-type" evidence="16">
    <location>
        <begin position="41"/>
        <end position="125"/>
    </location>
</feature>
<dbReference type="InterPro" id="IPR011160">
    <property type="entry name" value="Sphingomy_PDE"/>
</dbReference>
<dbReference type="Gene3D" id="1.10.225.10">
    <property type="entry name" value="Saposin-like"/>
    <property type="match status" value="1"/>
</dbReference>
<dbReference type="GO" id="GO:0046872">
    <property type="term" value="F:metal ion binding"/>
    <property type="evidence" value="ECO:0007669"/>
    <property type="project" value="UniProtKB-KW"/>
</dbReference>
<evidence type="ECO:0000256" key="2">
    <source>
        <dbReference type="ARBA" id="ARBA00008234"/>
    </source>
</evidence>
<evidence type="ECO:0000256" key="5">
    <source>
        <dbReference type="ARBA" id="ARBA00022729"/>
    </source>
</evidence>
<keyword evidence="8 14" id="KW-1015">Disulfide bond</keyword>
<feature type="chain" id="PRO_5043877092" description="Sphingomyelin phosphodiesterase" evidence="15">
    <location>
        <begin position="21"/>
        <end position="584"/>
    </location>
</feature>
<feature type="disulfide bond" evidence="14">
    <location>
        <begin position="179"/>
        <end position="184"/>
    </location>
</feature>
<dbReference type="GO" id="GO:0016798">
    <property type="term" value="F:hydrolase activity, acting on glycosyl bonds"/>
    <property type="evidence" value="ECO:0007669"/>
    <property type="project" value="UniProtKB-KW"/>
</dbReference>
<comment type="cofactor">
    <cofactor evidence="13">
        <name>Zn(2+)</name>
        <dbReference type="ChEBI" id="CHEBI:29105"/>
    </cofactor>
    <text evidence="13">Binds 2 Zn(2+) ions per subunit.</text>
</comment>
<feature type="binding site" evidence="13">
    <location>
        <position position="234"/>
    </location>
    <ligand>
        <name>Zn(2+)</name>
        <dbReference type="ChEBI" id="CHEBI:29105"/>
        <label>1</label>
    </ligand>
</feature>
<dbReference type="Pfam" id="PF00149">
    <property type="entry name" value="Metallophos"/>
    <property type="match status" value="1"/>
</dbReference>
<comment type="function">
    <text evidence="12">Converts sphingomyelin to ceramide.</text>
</comment>
<dbReference type="AlphaFoldDB" id="A0AAV7JVN1"/>
<organism evidence="17 18">
    <name type="scientific">Oopsacas minuta</name>
    <dbReference type="NCBI Taxonomy" id="111878"/>
    <lineage>
        <taxon>Eukaryota</taxon>
        <taxon>Metazoa</taxon>
        <taxon>Porifera</taxon>
        <taxon>Hexactinellida</taxon>
        <taxon>Hexasterophora</taxon>
        <taxon>Lyssacinosida</taxon>
        <taxon>Leucopsacidae</taxon>
        <taxon>Oopsacas</taxon>
    </lineage>
</organism>
<evidence type="ECO:0000256" key="11">
    <source>
        <dbReference type="ARBA" id="ARBA00047268"/>
    </source>
</evidence>
<accession>A0AAV7JVN1</accession>
<keyword evidence="6 12" id="KW-0378">Hydrolase</keyword>
<evidence type="ECO:0000256" key="12">
    <source>
        <dbReference type="PIRNR" id="PIRNR000948"/>
    </source>
</evidence>
<feature type="binding site" evidence="13">
    <location>
        <position position="274"/>
    </location>
    <ligand>
        <name>Zn(2+)</name>
        <dbReference type="ChEBI" id="CHEBI:29105"/>
        <label>2</label>
    </ligand>
</feature>
<dbReference type="GO" id="GO:0016020">
    <property type="term" value="C:membrane"/>
    <property type="evidence" value="ECO:0007669"/>
    <property type="project" value="GOC"/>
</dbReference>
<keyword evidence="18" id="KW-1185">Reference proteome</keyword>
<reference evidence="17 18" key="1">
    <citation type="journal article" date="2023" name="BMC Biol.">
        <title>The compact genome of the sponge Oopsacas minuta (Hexactinellida) is lacking key metazoan core genes.</title>
        <authorList>
            <person name="Santini S."/>
            <person name="Schenkelaars Q."/>
            <person name="Jourda C."/>
            <person name="Duchesne M."/>
            <person name="Belahbib H."/>
            <person name="Rocher C."/>
            <person name="Selva M."/>
            <person name="Riesgo A."/>
            <person name="Vervoort M."/>
            <person name="Leys S.P."/>
            <person name="Kodjabachian L."/>
            <person name="Le Bivic A."/>
            <person name="Borchiellini C."/>
            <person name="Claverie J.M."/>
            <person name="Renard E."/>
        </authorList>
    </citation>
    <scope>NUCLEOTIDE SEQUENCE [LARGE SCALE GENOMIC DNA]</scope>
    <source>
        <strain evidence="17">SPO-2</strain>
    </source>
</reference>
<keyword evidence="10 12" id="KW-0326">Glycosidase</keyword>
<dbReference type="GO" id="GO:0004767">
    <property type="term" value="F:sphingomyelin phosphodiesterase activity"/>
    <property type="evidence" value="ECO:0007669"/>
    <property type="project" value="UniProtKB-UniRule"/>
</dbReference>
<protein>
    <recommendedName>
        <fullName evidence="12">Sphingomyelin phosphodiesterase</fullName>
    </recommendedName>
</protein>